<dbReference type="RefSeq" id="WP_379069809.1">
    <property type="nucleotide sequence ID" value="NZ_JBHTIT010000001.1"/>
</dbReference>
<dbReference type="InterPro" id="IPR012796">
    <property type="entry name" value="Lysidine-tRNA-synth_C"/>
</dbReference>
<evidence type="ECO:0000256" key="2">
    <source>
        <dbReference type="ARBA" id="ARBA00022490"/>
    </source>
</evidence>
<dbReference type="SUPFAM" id="SSF56037">
    <property type="entry name" value="PheT/TilS domain"/>
    <property type="match status" value="1"/>
</dbReference>
<protein>
    <recommendedName>
        <fullName evidence="8">tRNA(Ile)-lysidine synthase</fullName>
        <ecNumber evidence="8">6.3.4.19</ecNumber>
    </recommendedName>
    <alternativeName>
        <fullName evidence="8">tRNA(Ile)-2-lysyl-cytidine synthase</fullName>
    </alternativeName>
    <alternativeName>
        <fullName evidence="8">tRNA(Ile)-lysidine synthetase</fullName>
    </alternativeName>
</protein>
<proteinExistence type="inferred from homology"/>
<dbReference type="InterPro" id="IPR011063">
    <property type="entry name" value="TilS/TtcA_N"/>
</dbReference>
<evidence type="ECO:0000256" key="1">
    <source>
        <dbReference type="ARBA" id="ARBA00004496"/>
    </source>
</evidence>
<dbReference type="Pfam" id="PF11734">
    <property type="entry name" value="TilS_C"/>
    <property type="match status" value="1"/>
</dbReference>
<dbReference type="GO" id="GO:0032267">
    <property type="term" value="F:tRNA(Ile)-lysidine synthase activity"/>
    <property type="evidence" value="ECO:0007669"/>
    <property type="project" value="UniProtKB-EC"/>
</dbReference>
<keyword evidence="4 8" id="KW-0819">tRNA processing</keyword>
<keyword evidence="13" id="KW-1185">Reference proteome</keyword>
<comment type="catalytic activity">
    <reaction evidence="7 8">
        <text>cytidine(34) in tRNA(Ile2) + L-lysine + ATP = lysidine(34) in tRNA(Ile2) + AMP + diphosphate + H(+)</text>
        <dbReference type="Rhea" id="RHEA:43744"/>
        <dbReference type="Rhea" id="RHEA-COMP:10625"/>
        <dbReference type="Rhea" id="RHEA-COMP:10670"/>
        <dbReference type="ChEBI" id="CHEBI:15378"/>
        <dbReference type="ChEBI" id="CHEBI:30616"/>
        <dbReference type="ChEBI" id="CHEBI:32551"/>
        <dbReference type="ChEBI" id="CHEBI:33019"/>
        <dbReference type="ChEBI" id="CHEBI:82748"/>
        <dbReference type="ChEBI" id="CHEBI:83665"/>
        <dbReference type="ChEBI" id="CHEBI:456215"/>
        <dbReference type="EC" id="6.3.4.19"/>
    </reaction>
</comment>
<dbReference type="Pfam" id="PF01171">
    <property type="entry name" value="ATP_bind_3"/>
    <property type="match status" value="1"/>
</dbReference>
<evidence type="ECO:0000313" key="13">
    <source>
        <dbReference type="Proteomes" id="UP001597044"/>
    </source>
</evidence>
<evidence type="ECO:0000256" key="8">
    <source>
        <dbReference type="HAMAP-Rule" id="MF_01161"/>
    </source>
</evidence>
<gene>
    <name evidence="8 12" type="primary">tilS</name>
    <name evidence="12" type="ORF">ACFQ0F_05265</name>
</gene>
<keyword evidence="2 8" id="KW-0963">Cytoplasm</keyword>
<feature type="domain" description="tRNA(Ile)-lysidine synthase substrate-binding" evidence="10">
    <location>
        <begin position="256"/>
        <end position="323"/>
    </location>
</feature>
<dbReference type="InterPro" id="IPR014729">
    <property type="entry name" value="Rossmann-like_a/b/a_fold"/>
</dbReference>
<evidence type="ECO:0000256" key="4">
    <source>
        <dbReference type="ARBA" id="ARBA00022694"/>
    </source>
</evidence>
<dbReference type="PANTHER" id="PTHR43033">
    <property type="entry name" value="TRNA(ILE)-LYSIDINE SYNTHASE-RELATED"/>
    <property type="match status" value="1"/>
</dbReference>
<dbReference type="SUPFAM" id="SSF52402">
    <property type="entry name" value="Adenine nucleotide alpha hydrolases-like"/>
    <property type="match status" value="1"/>
</dbReference>
<dbReference type="SUPFAM" id="SSF82829">
    <property type="entry name" value="MesJ substrate recognition domain-like"/>
    <property type="match status" value="1"/>
</dbReference>
<keyword evidence="6" id="KW-0067">ATP-binding</keyword>
<comment type="subcellular location">
    <subcellularLocation>
        <location evidence="1 8">Cytoplasm</location>
    </subcellularLocation>
</comment>
<evidence type="ECO:0000259" key="9">
    <source>
        <dbReference type="Pfam" id="PF01171"/>
    </source>
</evidence>
<reference evidence="13" key="1">
    <citation type="journal article" date="2019" name="Int. J. Syst. Evol. Microbiol.">
        <title>The Global Catalogue of Microorganisms (GCM) 10K type strain sequencing project: providing services to taxonomists for standard genome sequencing and annotation.</title>
        <authorList>
            <consortium name="The Broad Institute Genomics Platform"/>
            <consortium name="The Broad Institute Genome Sequencing Center for Infectious Disease"/>
            <person name="Wu L."/>
            <person name="Ma J."/>
        </authorList>
    </citation>
    <scope>NUCLEOTIDE SEQUENCE [LARGE SCALE GENOMIC DNA]</scope>
    <source>
        <strain evidence="13">CCUG 63419</strain>
    </source>
</reference>
<feature type="domain" description="tRNA(Ile)-lysidine/2-thiocytidine synthase N-terminal" evidence="9">
    <location>
        <begin position="24"/>
        <end position="208"/>
    </location>
</feature>
<dbReference type="Proteomes" id="UP001597044">
    <property type="component" value="Unassembled WGS sequence"/>
</dbReference>
<evidence type="ECO:0000259" key="11">
    <source>
        <dbReference type="Pfam" id="PF11734"/>
    </source>
</evidence>
<evidence type="ECO:0000313" key="12">
    <source>
        <dbReference type="EMBL" id="MFD0949798.1"/>
    </source>
</evidence>
<keyword evidence="5" id="KW-0547">Nucleotide-binding</keyword>
<evidence type="ECO:0000259" key="10">
    <source>
        <dbReference type="Pfam" id="PF09179"/>
    </source>
</evidence>
<dbReference type="EC" id="6.3.4.19" evidence="8"/>
<comment type="similarity">
    <text evidence="8">Belongs to the tRNA(Ile)-lysidine synthase family.</text>
</comment>
<dbReference type="EMBL" id="JBHTIT010000001">
    <property type="protein sequence ID" value="MFD0949798.1"/>
    <property type="molecule type" value="Genomic_DNA"/>
</dbReference>
<dbReference type="InterPro" id="IPR012795">
    <property type="entry name" value="tRNA_Ile_lys_synt_N"/>
</dbReference>
<name>A0ABW3HEA9_9GAMM</name>
<comment type="caution">
    <text evidence="8">Lacks conserved residue(s) required for the propagation of feature annotation.</text>
</comment>
<evidence type="ECO:0000256" key="7">
    <source>
        <dbReference type="ARBA" id="ARBA00048539"/>
    </source>
</evidence>
<dbReference type="PANTHER" id="PTHR43033:SF1">
    <property type="entry name" value="TRNA(ILE)-LYSIDINE SYNTHASE-RELATED"/>
    <property type="match status" value="1"/>
</dbReference>
<sequence>MSPVAALDAFLRARQLDAPSITGLVVALSAGPDSYALLCAAKHAASALDFRLRAVHVHHGLHPDADSWAMLAEQQAAAWQIPLQILRVQVPVQASIEDAARRARYDAIAALMSESEALLLAHHQDDQAETLLLRLMRGAGVQGLAAMREQSLWRSSNTQLPAMLRWRPWLGQSRQAITSWLSSISELPVVKDPANADPRFDRSLLRHQLLPLLQQRWPEASQLLARSSQQMAQQADALNELSDDLLQQLSGDGKTLDIPALNALSEASRQAVIARWLQRKGAPALPYRYWPRVKLELLQARADAQPQLAWAGWSLRRYRERLYLRHDELISELPAAINWPNPLEPIEWAGRLWSLNELCPHLNRNDQLLEMPWRIAPRVGGERLLIDSSCLKEASALKDQQRSVSLKNWCQEQSIPPWQRDRLICIWAGEIVVAVHLMTDEA</sequence>
<keyword evidence="3 8" id="KW-0436">Ligase</keyword>
<comment type="caution">
    <text evidence="12">The sequence shown here is derived from an EMBL/GenBank/DDBJ whole genome shotgun (WGS) entry which is preliminary data.</text>
</comment>
<dbReference type="CDD" id="cd01992">
    <property type="entry name" value="TilS_N"/>
    <property type="match status" value="1"/>
</dbReference>
<evidence type="ECO:0000256" key="5">
    <source>
        <dbReference type="ARBA" id="ARBA00022741"/>
    </source>
</evidence>
<evidence type="ECO:0000256" key="3">
    <source>
        <dbReference type="ARBA" id="ARBA00022598"/>
    </source>
</evidence>
<organism evidence="12 13">
    <name type="scientific">Paraperlucidibaca wandonensis</name>
    <dbReference type="NCBI Taxonomy" id="1268273"/>
    <lineage>
        <taxon>Bacteria</taxon>
        <taxon>Pseudomonadati</taxon>
        <taxon>Pseudomonadota</taxon>
        <taxon>Gammaproteobacteria</taxon>
        <taxon>Moraxellales</taxon>
        <taxon>Moraxellaceae</taxon>
        <taxon>Paraperlucidibaca</taxon>
    </lineage>
</organism>
<comment type="function">
    <text evidence="8">Ligates lysine onto the cytidine present at position 34 of the AUA codon-specific tRNA(Ile) that contains the anticodon CAU, in an ATP-dependent manner. Cytidine is converted to lysidine, thus changing the amino acid specificity of the tRNA from methionine to isoleucine.</text>
</comment>
<dbReference type="HAMAP" id="MF_01161">
    <property type="entry name" value="tRNA_Ile_lys_synt"/>
    <property type="match status" value="1"/>
</dbReference>
<evidence type="ECO:0000256" key="6">
    <source>
        <dbReference type="ARBA" id="ARBA00022840"/>
    </source>
</evidence>
<feature type="domain" description="Lysidine-tRNA(Ile) synthetase C-terminal" evidence="11">
    <location>
        <begin position="396"/>
        <end position="435"/>
    </location>
</feature>
<dbReference type="NCBIfam" id="TIGR02432">
    <property type="entry name" value="lysidine_TilS_N"/>
    <property type="match status" value="1"/>
</dbReference>
<accession>A0ABW3HEA9</accession>
<dbReference type="InterPro" id="IPR012094">
    <property type="entry name" value="tRNA_Ile_lys_synt"/>
</dbReference>
<dbReference type="Gene3D" id="3.40.50.620">
    <property type="entry name" value="HUPs"/>
    <property type="match status" value="1"/>
</dbReference>
<dbReference type="Pfam" id="PF09179">
    <property type="entry name" value="TilS"/>
    <property type="match status" value="1"/>
</dbReference>
<dbReference type="Gene3D" id="1.20.59.20">
    <property type="match status" value="1"/>
</dbReference>
<dbReference type="InterPro" id="IPR015262">
    <property type="entry name" value="tRNA_Ile_lys_synt_subst-bd"/>
</dbReference>